<gene>
    <name evidence="9" type="ORF">GCM10011614_11640</name>
</gene>
<dbReference type="Proteomes" id="UP000648075">
    <property type="component" value="Unassembled WGS sequence"/>
</dbReference>
<comment type="cofactor">
    <cofactor evidence="1 7">
        <name>Zn(2+)</name>
        <dbReference type="ChEBI" id="CHEBI:29105"/>
    </cofactor>
</comment>
<evidence type="ECO:0000256" key="1">
    <source>
        <dbReference type="ARBA" id="ARBA00001947"/>
    </source>
</evidence>
<dbReference type="Pfam" id="PF00107">
    <property type="entry name" value="ADH_zinc_N"/>
    <property type="match status" value="1"/>
</dbReference>
<dbReference type="CDD" id="cd08240">
    <property type="entry name" value="6_hydroxyhexanoate_dh_like"/>
    <property type="match status" value="1"/>
</dbReference>
<dbReference type="InterPro" id="IPR013154">
    <property type="entry name" value="ADH-like_N"/>
</dbReference>
<accession>A0A918PD26</accession>
<reference evidence="9" key="1">
    <citation type="journal article" date="2014" name="Int. J. Syst. Evol. Microbiol.">
        <title>Complete genome sequence of Corynebacterium casei LMG S-19264T (=DSM 44701T), isolated from a smear-ripened cheese.</title>
        <authorList>
            <consortium name="US DOE Joint Genome Institute (JGI-PGF)"/>
            <person name="Walter F."/>
            <person name="Albersmeier A."/>
            <person name="Kalinowski J."/>
            <person name="Ruckert C."/>
        </authorList>
    </citation>
    <scope>NUCLEOTIDE SEQUENCE</scope>
    <source>
        <strain evidence="9">KCTC 32255</strain>
    </source>
</reference>
<evidence type="ECO:0000256" key="7">
    <source>
        <dbReference type="RuleBase" id="RU361277"/>
    </source>
</evidence>
<evidence type="ECO:0000256" key="6">
    <source>
        <dbReference type="ARBA" id="ARBA00023002"/>
    </source>
</evidence>
<keyword evidence="5 7" id="KW-0862">Zinc</keyword>
<dbReference type="RefSeq" id="WP_189620160.1">
    <property type="nucleotide sequence ID" value="NZ_BMZA01000002.1"/>
</dbReference>
<organism evidence="9 10">
    <name type="scientific">Novosphingobium colocasiae</name>
    <dbReference type="NCBI Taxonomy" id="1256513"/>
    <lineage>
        <taxon>Bacteria</taxon>
        <taxon>Pseudomonadati</taxon>
        <taxon>Pseudomonadota</taxon>
        <taxon>Alphaproteobacteria</taxon>
        <taxon>Sphingomonadales</taxon>
        <taxon>Sphingomonadaceae</taxon>
        <taxon>Novosphingobium</taxon>
    </lineage>
</organism>
<dbReference type="PANTHER" id="PTHR42940:SF8">
    <property type="entry name" value="VACUOLAR PROTEIN SORTING-ASSOCIATED PROTEIN 11"/>
    <property type="match status" value="1"/>
</dbReference>
<comment type="caution">
    <text evidence="9">The sequence shown here is derived from an EMBL/GenBank/DDBJ whole genome shotgun (WGS) entry which is preliminary data.</text>
</comment>
<reference evidence="9" key="2">
    <citation type="submission" date="2020-09" db="EMBL/GenBank/DDBJ databases">
        <authorList>
            <person name="Sun Q."/>
            <person name="Kim S."/>
        </authorList>
    </citation>
    <scope>NUCLEOTIDE SEQUENCE</scope>
    <source>
        <strain evidence="9">KCTC 32255</strain>
    </source>
</reference>
<comment type="similarity">
    <text evidence="2 7">Belongs to the zinc-containing alcohol dehydrogenase family.</text>
</comment>
<keyword evidence="10" id="KW-1185">Reference proteome</keyword>
<evidence type="ECO:0000256" key="2">
    <source>
        <dbReference type="ARBA" id="ARBA00008072"/>
    </source>
</evidence>
<dbReference type="EC" id="1.1.1.1" evidence="3"/>
<evidence type="ECO:0000256" key="3">
    <source>
        <dbReference type="ARBA" id="ARBA00013190"/>
    </source>
</evidence>
<evidence type="ECO:0000313" key="9">
    <source>
        <dbReference type="EMBL" id="GGY98166.1"/>
    </source>
</evidence>
<dbReference type="Pfam" id="PF08240">
    <property type="entry name" value="ADH_N"/>
    <property type="match status" value="1"/>
</dbReference>
<dbReference type="Gene3D" id="3.90.180.10">
    <property type="entry name" value="Medium-chain alcohol dehydrogenases, catalytic domain"/>
    <property type="match status" value="1"/>
</dbReference>
<proteinExistence type="inferred from homology"/>
<dbReference type="InterPro" id="IPR013149">
    <property type="entry name" value="ADH-like_C"/>
</dbReference>
<dbReference type="SUPFAM" id="SSF51735">
    <property type="entry name" value="NAD(P)-binding Rossmann-fold domains"/>
    <property type="match status" value="1"/>
</dbReference>
<dbReference type="EMBL" id="BMZA01000002">
    <property type="protein sequence ID" value="GGY98166.1"/>
    <property type="molecule type" value="Genomic_DNA"/>
</dbReference>
<name>A0A918PD26_9SPHN</name>
<keyword evidence="6" id="KW-0560">Oxidoreductase</keyword>
<dbReference type="SUPFAM" id="SSF50129">
    <property type="entry name" value="GroES-like"/>
    <property type="match status" value="1"/>
</dbReference>
<dbReference type="PANTHER" id="PTHR42940">
    <property type="entry name" value="ALCOHOL DEHYDROGENASE 1-RELATED"/>
    <property type="match status" value="1"/>
</dbReference>
<evidence type="ECO:0000256" key="4">
    <source>
        <dbReference type="ARBA" id="ARBA00022723"/>
    </source>
</evidence>
<dbReference type="InterPro" id="IPR011032">
    <property type="entry name" value="GroES-like_sf"/>
</dbReference>
<evidence type="ECO:0000256" key="5">
    <source>
        <dbReference type="ARBA" id="ARBA00022833"/>
    </source>
</evidence>
<dbReference type="AlphaFoldDB" id="A0A918PD26"/>
<evidence type="ECO:0000259" key="8">
    <source>
        <dbReference type="SMART" id="SM00829"/>
    </source>
</evidence>
<dbReference type="GO" id="GO:0005737">
    <property type="term" value="C:cytoplasm"/>
    <property type="evidence" value="ECO:0007669"/>
    <property type="project" value="TreeGrafter"/>
</dbReference>
<evidence type="ECO:0000313" key="10">
    <source>
        <dbReference type="Proteomes" id="UP000648075"/>
    </source>
</evidence>
<sequence>MKAWMVTAAKAPLEQRELETPVPQGTEVLVETAYCGVCHSDLHFWKGEYNMGGGKIMKLADRGVKLPQAPGHEIAGRVVAKGPDATGVEVGDMRVVYPWLGCGDCYYCNNGLDNWCRTPKGIGVVRSGGFGSHVMVPHARYLADPGKVDPALAATYACSGLTIYSSLKKIMPLDPDRPILLIGAGGLGLMAIEMLKALDHHQIISVDIDADKRRVAEERGATVTFDGRADDLVDQIAAYCGKVPAVLDFVNNDKTAAAGLACLDKGGTLVLVGVAGGELAISLATMIFMGWRIEGNLTGTPGDLHEVLALANSGKLAPTPIECRHIDEANAAMTDLKEGKVTGRAVLEWS</sequence>
<dbReference type="PROSITE" id="PS00059">
    <property type="entry name" value="ADH_ZINC"/>
    <property type="match status" value="1"/>
</dbReference>
<protein>
    <recommendedName>
        <fullName evidence="3">alcohol dehydrogenase</fullName>
        <ecNumber evidence="3">1.1.1.1</ecNumber>
    </recommendedName>
</protein>
<dbReference type="Gene3D" id="3.40.50.720">
    <property type="entry name" value="NAD(P)-binding Rossmann-like Domain"/>
    <property type="match status" value="1"/>
</dbReference>
<dbReference type="InterPro" id="IPR002328">
    <property type="entry name" value="ADH_Zn_CS"/>
</dbReference>
<dbReference type="SMART" id="SM00829">
    <property type="entry name" value="PKS_ER"/>
    <property type="match status" value="1"/>
</dbReference>
<dbReference type="InterPro" id="IPR036291">
    <property type="entry name" value="NAD(P)-bd_dom_sf"/>
</dbReference>
<dbReference type="GO" id="GO:0004022">
    <property type="term" value="F:alcohol dehydrogenase (NAD+) activity"/>
    <property type="evidence" value="ECO:0007669"/>
    <property type="project" value="UniProtKB-EC"/>
</dbReference>
<dbReference type="GO" id="GO:0008270">
    <property type="term" value="F:zinc ion binding"/>
    <property type="evidence" value="ECO:0007669"/>
    <property type="project" value="InterPro"/>
</dbReference>
<feature type="domain" description="Enoyl reductase (ER)" evidence="8">
    <location>
        <begin position="11"/>
        <end position="347"/>
    </location>
</feature>
<keyword evidence="4 7" id="KW-0479">Metal-binding</keyword>
<dbReference type="InterPro" id="IPR020843">
    <property type="entry name" value="ER"/>
</dbReference>